<evidence type="ECO:0000313" key="3">
    <source>
        <dbReference type="Proteomes" id="UP000011867"/>
    </source>
</evidence>
<reference evidence="2 3" key="1">
    <citation type="journal article" date="2013" name="Genome Announc.">
        <title>Genome of the haloarchaeon Natronomonas moolapensis, a neutrophilic member of a previously haloalkaliphilic genus.</title>
        <authorList>
            <person name="Dyall-Smith M.L."/>
            <person name="Pfeiffer F."/>
            <person name="Oberwinkler T."/>
            <person name="Klee K."/>
            <person name="Rampp M."/>
            <person name="Palm P."/>
            <person name="Gross K."/>
            <person name="Schuster S.C."/>
            <person name="Oesterhelt D."/>
        </authorList>
    </citation>
    <scope>NUCLEOTIDE SEQUENCE [LARGE SCALE GENOMIC DNA]</scope>
    <source>
        <strain evidence="3">DSM 18674 / JCM 14361 / 8.8.11</strain>
    </source>
</reference>
<name>M1XL02_NATM8</name>
<dbReference type="HOGENOM" id="CLU_1500322_0_0_2"/>
<dbReference type="GeneID" id="14651454"/>
<keyword evidence="1" id="KW-1133">Transmembrane helix</keyword>
<dbReference type="AlphaFoldDB" id="M1XL02"/>
<dbReference type="OrthoDB" id="377660at2157"/>
<dbReference type="EMBL" id="HF582854">
    <property type="protein sequence ID" value="CCQ36832.1"/>
    <property type="molecule type" value="Genomic_DNA"/>
</dbReference>
<protein>
    <submittedName>
        <fullName evidence="2">Uncharacterized protein</fullName>
    </submittedName>
</protein>
<organism evidence="2 3">
    <name type="scientific">Natronomonas moolapensis (strain DSM 18674 / CECT 7526 / JCM 14361 / 8.8.11)</name>
    <dbReference type="NCBI Taxonomy" id="268739"/>
    <lineage>
        <taxon>Archaea</taxon>
        <taxon>Methanobacteriati</taxon>
        <taxon>Methanobacteriota</taxon>
        <taxon>Stenosarchaea group</taxon>
        <taxon>Halobacteria</taxon>
        <taxon>Halobacteriales</taxon>
        <taxon>Natronomonadaceae</taxon>
        <taxon>Natronomonas</taxon>
    </lineage>
</organism>
<evidence type="ECO:0000313" key="2">
    <source>
        <dbReference type="EMBL" id="CCQ36832.1"/>
    </source>
</evidence>
<accession>M1XL02</accession>
<sequence length="179" mass="20501">MRHATDVIQGFDITKPTGRKKARLVEWFQERPGTRFDVAEVYAALGEELGVGEGQTRNYLNDLADDGVLQRHGEKRIAYRLADDIVVPMRYQALAVLSHLGEIFNIKRWGLAGFLTIMTVTWAALTLPFWFMWGTLVIYPTNSYGSITRPEFLQMAIAMTVWLVVFIAGSTVVYRFHRW</sequence>
<evidence type="ECO:0000256" key="1">
    <source>
        <dbReference type="SAM" id="Phobius"/>
    </source>
</evidence>
<keyword evidence="1" id="KW-0812">Transmembrane</keyword>
<feature type="transmembrane region" description="Helical" evidence="1">
    <location>
        <begin position="152"/>
        <end position="174"/>
    </location>
</feature>
<proteinExistence type="predicted"/>
<dbReference type="Proteomes" id="UP000011867">
    <property type="component" value="Chromosome"/>
</dbReference>
<dbReference type="KEGG" id="nmo:Nmlp_2678"/>
<dbReference type="eggNOG" id="arCOG13154">
    <property type="taxonomic scope" value="Archaea"/>
</dbReference>
<keyword evidence="3" id="KW-1185">Reference proteome</keyword>
<feature type="transmembrane region" description="Helical" evidence="1">
    <location>
        <begin position="109"/>
        <end position="132"/>
    </location>
</feature>
<keyword evidence="1" id="KW-0472">Membrane</keyword>
<gene>
    <name evidence="2" type="ordered locus">Nmlp_2678</name>
</gene>
<dbReference type="RefSeq" id="WP_015409601.1">
    <property type="nucleotide sequence ID" value="NC_020388.1"/>
</dbReference>